<feature type="region of interest" description="Disordered" evidence="1">
    <location>
        <begin position="181"/>
        <end position="201"/>
    </location>
</feature>
<dbReference type="InterPro" id="IPR012337">
    <property type="entry name" value="RNaseH-like_sf"/>
</dbReference>
<dbReference type="InterPro" id="IPR036397">
    <property type="entry name" value="RNaseH_sf"/>
</dbReference>
<evidence type="ECO:0000313" key="3">
    <source>
        <dbReference type="Proteomes" id="UP001152795"/>
    </source>
</evidence>
<keyword evidence="3" id="KW-1185">Reference proteome</keyword>
<proteinExistence type="predicted"/>
<dbReference type="InterPro" id="IPR050951">
    <property type="entry name" value="Retrovirus_Pol_polyprotein"/>
</dbReference>
<name>A0A7D9IFP4_PARCT</name>
<dbReference type="PANTHER" id="PTHR37984">
    <property type="entry name" value="PROTEIN CBG26694"/>
    <property type="match status" value="1"/>
</dbReference>
<dbReference type="EMBL" id="CACRXK020005077">
    <property type="protein sequence ID" value="CAB4005027.1"/>
    <property type="molecule type" value="Genomic_DNA"/>
</dbReference>
<dbReference type="Gene3D" id="3.30.420.10">
    <property type="entry name" value="Ribonuclease H-like superfamily/Ribonuclease H"/>
    <property type="match status" value="1"/>
</dbReference>
<dbReference type="GO" id="GO:0003676">
    <property type="term" value="F:nucleic acid binding"/>
    <property type="evidence" value="ECO:0007669"/>
    <property type="project" value="InterPro"/>
</dbReference>
<dbReference type="OrthoDB" id="76385at2759"/>
<comment type="caution">
    <text evidence="2">The sequence shown here is derived from an EMBL/GenBank/DDBJ whole genome shotgun (WGS) entry which is preliminary data.</text>
</comment>
<dbReference type="Proteomes" id="UP001152795">
    <property type="component" value="Unassembled WGS sequence"/>
</dbReference>
<evidence type="ECO:0000313" key="2">
    <source>
        <dbReference type="EMBL" id="CAB4005027.1"/>
    </source>
</evidence>
<protein>
    <submittedName>
        <fullName evidence="2">Uncharacterized protein K02A2.6-like</fullName>
    </submittedName>
</protein>
<dbReference type="PANTHER" id="PTHR37984:SF11">
    <property type="entry name" value="INTEGRASE CATALYTIC DOMAIN-CONTAINING PROTEIN"/>
    <property type="match status" value="1"/>
</dbReference>
<gene>
    <name evidence="2" type="ORF">PACLA_8A063926</name>
</gene>
<dbReference type="SUPFAM" id="SSF53098">
    <property type="entry name" value="Ribonuclease H-like"/>
    <property type="match status" value="1"/>
</dbReference>
<organism evidence="2 3">
    <name type="scientific">Paramuricea clavata</name>
    <name type="common">Red gorgonian</name>
    <name type="synonym">Violescent sea-whip</name>
    <dbReference type="NCBI Taxonomy" id="317549"/>
    <lineage>
        <taxon>Eukaryota</taxon>
        <taxon>Metazoa</taxon>
        <taxon>Cnidaria</taxon>
        <taxon>Anthozoa</taxon>
        <taxon>Octocorallia</taxon>
        <taxon>Malacalcyonacea</taxon>
        <taxon>Plexauridae</taxon>
        <taxon>Paramuricea</taxon>
    </lineage>
</organism>
<sequence>MTENSIKHQRITPLWPKANSEAENFMKPMEKAIRAAHIEKKNWRKELYHFLLNYRATPHTTTKFAPAELLFNREINTKLPSKIINQNTKIDQQVRANDEKGKRNMKRNADKSANAKEVDIKVGDTVLVRQTKKNKWSTRFDPKPYCVTRVKGTMITATRPGHYITRNISFFKKVLQQEIQHNSEDASDEEDYSKLDNNLPDTNIEENNELAERRKDNVFNGLVPKSFVFGLVESGAYKKNPFNFKNFSVTSIGISVNGEEITFRPLQLSYATATPKFTEAYNTLFAGTGKMYYNTGNDISREEYPNGYTLYAFDLTPDMCGSSPHFNVVQKGNLAIEIQFGTAPAGAVSVVCYGEFENTIHIDSERNVIYDYSG</sequence>
<accession>A0A7D9IFP4</accession>
<feature type="compositionally biased region" description="Basic and acidic residues" evidence="1">
    <location>
        <begin position="96"/>
        <end position="114"/>
    </location>
</feature>
<reference evidence="2" key="1">
    <citation type="submission" date="2020-04" db="EMBL/GenBank/DDBJ databases">
        <authorList>
            <person name="Alioto T."/>
            <person name="Alioto T."/>
            <person name="Gomez Garrido J."/>
        </authorList>
    </citation>
    <scope>NUCLEOTIDE SEQUENCE</scope>
    <source>
        <strain evidence="2">A484AB</strain>
    </source>
</reference>
<feature type="region of interest" description="Disordered" evidence="1">
    <location>
        <begin position="93"/>
        <end position="114"/>
    </location>
</feature>
<dbReference type="AlphaFoldDB" id="A0A7D9IFP4"/>
<evidence type="ECO:0000256" key="1">
    <source>
        <dbReference type="SAM" id="MobiDB-lite"/>
    </source>
</evidence>